<dbReference type="OMA" id="SERCYAT"/>
<evidence type="ECO:0000256" key="1">
    <source>
        <dbReference type="SAM" id="MobiDB-lite"/>
    </source>
</evidence>
<feature type="compositionally biased region" description="Polar residues" evidence="1">
    <location>
        <begin position="214"/>
        <end position="223"/>
    </location>
</feature>
<feature type="compositionally biased region" description="Basic and acidic residues" evidence="1">
    <location>
        <begin position="159"/>
        <end position="169"/>
    </location>
</feature>
<feature type="region of interest" description="Disordered" evidence="1">
    <location>
        <begin position="110"/>
        <end position="305"/>
    </location>
</feature>
<dbReference type="ExpressionAtlas" id="A0A1D6KKU2">
    <property type="expression patterns" value="baseline"/>
</dbReference>
<organism evidence="2">
    <name type="scientific">Zea mays</name>
    <name type="common">Maize</name>
    <dbReference type="NCBI Taxonomy" id="4577"/>
    <lineage>
        <taxon>Eukaryota</taxon>
        <taxon>Viridiplantae</taxon>
        <taxon>Streptophyta</taxon>
        <taxon>Embryophyta</taxon>
        <taxon>Tracheophyta</taxon>
        <taxon>Spermatophyta</taxon>
        <taxon>Magnoliopsida</taxon>
        <taxon>Liliopsida</taxon>
        <taxon>Poales</taxon>
        <taxon>Poaceae</taxon>
        <taxon>PACMAD clade</taxon>
        <taxon>Panicoideae</taxon>
        <taxon>Andropogonodae</taxon>
        <taxon>Andropogoneae</taxon>
        <taxon>Tripsacinae</taxon>
        <taxon>Zea</taxon>
    </lineage>
</organism>
<feature type="non-terminal residue" evidence="2">
    <location>
        <position position="305"/>
    </location>
</feature>
<feature type="compositionally biased region" description="Pro residues" evidence="1">
    <location>
        <begin position="112"/>
        <end position="123"/>
    </location>
</feature>
<protein>
    <submittedName>
        <fullName evidence="2">Uncharacterized protein</fullName>
    </submittedName>
</protein>
<dbReference type="InParanoid" id="A0A1D6KKU2"/>
<reference evidence="2" key="1">
    <citation type="submission" date="2015-12" db="EMBL/GenBank/DDBJ databases">
        <title>Update maize B73 reference genome by single molecule sequencing technologies.</title>
        <authorList>
            <consortium name="Maize Genome Sequencing Project"/>
            <person name="Ware D."/>
        </authorList>
    </citation>
    <scope>NUCLEOTIDE SEQUENCE [LARGE SCALE GENOMIC DNA]</scope>
    <source>
        <tissue evidence="2">Seedling</tissue>
    </source>
</reference>
<evidence type="ECO:0000313" key="2">
    <source>
        <dbReference type="EMBL" id="ONM03525.1"/>
    </source>
</evidence>
<feature type="compositionally biased region" description="Low complexity" evidence="1">
    <location>
        <begin position="135"/>
        <end position="148"/>
    </location>
</feature>
<dbReference type="EMBL" id="CM007647">
    <property type="protein sequence ID" value="ONM03525.1"/>
    <property type="molecule type" value="Genomic_DNA"/>
</dbReference>
<dbReference type="AlphaFoldDB" id="A0A1D6KKU2"/>
<accession>A0A1D6KKU2</accession>
<name>A0A1D6KKU2_MAIZE</name>
<sequence>MERVRRIAGMGKAKVPPAVQEYKDESVVFFRELCKREKSRDVNLLEPMYSVEFDAIQGGHASRAPSGRRDFLIPVDEKHDYDWLMTPPAAPLFPSLDAEADSSRMVLQKELPIPPRPVKPPAPRVSGKPDGATVPARPASHSSSSRTTCGKGTPAASNSKEKKPPRTADQRPPSHKVPANGKQKAAAAAAVPATRRSSGGAGAPKKHSERCYANASQASSTGTAKGVADQERPFRAPKNLITTARSMFRRQAPRPLSAVDVEKKSGRPARQPCPARGMAMTELRLQDRRNELPPRGTHVAGSGAS</sequence>
<proteinExistence type="predicted"/>
<dbReference type="PANTHER" id="PTHR31949:SF36">
    <property type="entry name" value="OS08G0543000 PROTEIN"/>
    <property type="match status" value="1"/>
</dbReference>
<dbReference type="PANTHER" id="PTHR31949">
    <property type="entry name" value="GASTRIC MUCIN-LIKE PROTEIN"/>
    <property type="match status" value="1"/>
</dbReference>
<gene>
    <name evidence="2" type="ORF">ZEAMMB73_Zm00001d031708</name>
</gene>